<accession>A0A0A8L765</accession>
<sequence length="272" mass="31729">MQADIDHSYERLVFVGDVHGMYEKYEELMERKVEPDSNTTVIFLGDFISKGPNSNQLVEQVVLNSDLDYNVKCVLGNNELKIMYAMLNPMSLVRRKLNKIRFSSEDFQPDLDSISKNHRRLARELGWDNLSQLASKCGALWQLTDPSYDNFTLLAVHAGVLPEHISDPPLKEITDMKYVDKKDHSHTARRKFKNSMRWYKLWNPLNREKYHIRHKVEVIYGHDSATGLNIRQNTKGLDSACYDGNELTALEYKWNHKEQKYKHVLHQVSCKS</sequence>
<dbReference type="InterPro" id="IPR004843">
    <property type="entry name" value="Calcineurin-like_PHP"/>
</dbReference>
<proteinExistence type="predicted"/>
<keyword evidence="3" id="KW-1185">Reference proteome</keyword>
<gene>
    <name evidence="2" type="ORF">KLDO_g2372</name>
</gene>
<dbReference type="EMBL" id="CCBQ010000033">
    <property type="protein sequence ID" value="CDO94090.1"/>
    <property type="molecule type" value="Genomic_DNA"/>
</dbReference>
<name>A0A0A8L765_9SACH</name>
<dbReference type="OrthoDB" id="10267127at2759"/>
<dbReference type="GO" id="GO:0006798">
    <property type="term" value="P:polyphosphate catabolic process"/>
    <property type="evidence" value="ECO:0007669"/>
    <property type="project" value="TreeGrafter"/>
</dbReference>
<organism evidence="2 3">
    <name type="scientific">Kluyveromyces dobzhanskii CBS 2104</name>
    <dbReference type="NCBI Taxonomy" id="1427455"/>
    <lineage>
        <taxon>Eukaryota</taxon>
        <taxon>Fungi</taxon>
        <taxon>Dikarya</taxon>
        <taxon>Ascomycota</taxon>
        <taxon>Saccharomycotina</taxon>
        <taxon>Saccharomycetes</taxon>
        <taxon>Saccharomycetales</taxon>
        <taxon>Saccharomycetaceae</taxon>
        <taxon>Kluyveromyces</taxon>
    </lineage>
</organism>
<dbReference type="Gene3D" id="3.60.21.10">
    <property type="match status" value="1"/>
</dbReference>
<dbReference type="SUPFAM" id="SSF56300">
    <property type="entry name" value="Metallo-dependent phosphatases"/>
    <property type="match status" value="1"/>
</dbReference>
<dbReference type="InterPro" id="IPR029052">
    <property type="entry name" value="Metallo-depent_PP-like"/>
</dbReference>
<dbReference type="Proteomes" id="UP000031516">
    <property type="component" value="Unassembled WGS sequence"/>
</dbReference>
<comment type="caution">
    <text evidence="2">The sequence shown here is derived from an EMBL/GenBank/DDBJ whole genome shotgun (WGS) entry which is preliminary data.</text>
</comment>
<dbReference type="InterPro" id="IPR050126">
    <property type="entry name" value="Ap4A_hydrolase"/>
</dbReference>
<dbReference type="Pfam" id="PF00149">
    <property type="entry name" value="Metallophos"/>
    <property type="match status" value="1"/>
</dbReference>
<protein>
    <submittedName>
        <fullName evidence="2">WGS project CCBQ000000000 data, contig 00266</fullName>
    </submittedName>
</protein>
<dbReference type="AlphaFoldDB" id="A0A0A8L765"/>
<reference evidence="2 3" key="1">
    <citation type="submission" date="2014-03" db="EMBL/GenBank/DDBJ databases">
        <title>The genome of Kluyveromyces dobzhanskii.</title>
        <authorList>
            <person name="Nystedt B."/>
            <person name="Astrom S."/>
        </authorList>
    </citation>
    <scope>NUCLEOTIDE SEQUENCE [LARGE SCALE GENOMIC DNA]</scope>
    <source>
        <strain evidence="2 3">CBS 2104</strain>
    </source>
</reference>
<evidence type="ECO:0000313" key="3">
    <source>
        <dbReference type="Proteomes" id="UP000031516"/>
    </source>
</evidence>
<dbReference type="GO" id="GO:0016791">
    <property type="term" value="F:phosphatase activity"/>
    <property type="evidence" value="ECO:0007669"/>
    <property type="project" value="TreeGrafter"/>
</dbReference>
<dbReference type="PANTHER" id="PTHR42850">
    <property type="entry name" value="METALLOPHOSPHOESTERASE"/>
    <property type="match status" value="1"/>
</dbReference>
<dbReference type="PANTHER" id="PTHR42850:SF4">
    <property type="entry name" value="ZINC-DEPENDENT ENDOPOLYPHOSPHATASE"/>
    <property type="match status" value="1"/>
</dbReference>
<evidence type="ECO:0000259" key="1">
    <source>
        <dbReference type="Pfam" id="PF00149"/>
    </source>
</evidence>
<evidence type="ECO:0000313" key="2">
    <source>
        <dbReference type="EMBL" id="CDO94090.1"/>
    </source>
</evidence>
<feature type="domain" description="Calcineurin-like phosphoesterase" evidence="1">
    <location>
        <begin position="11"/>
        <end position="222"/>
    </location>
</feature>
<dbReference type="GO" id="GO:0000298">
    <property type="term" value="F:endopolyphosphatase activity"/>
    <property type="evidence" value="ECO:0007669"/>
    <property type="project" value="TreeGrafter"/>
</dbReference>
<dbReference type="GO" id="GO:0005737">
    <property type="term" value="C:cytoplasm"/>
    <property type="evidence" value="ECO:0007669"/>
    <property type="project" value="TreeGrafter"/>
</dbReference>